<feature type="binding site" evidence="9">
    <location>
        <position position="279"/>
    </location>
    <ligand>
        <name>substrate</name>
    </ligand>
</feature>
<keyword evidence="9" id="KW-0963">Cytoplasm</keyword>
<dbReference type="Proteomes" id="UP000001589">
    <property type="component" value="Chromosome"/>
</dbReference>
<dbReference type="GO" id="GO:0004358">
    <property type="term" value="F:L-glutamate N-acetyltransferase activity, acting on acetyl-L-ornithine as donor"/>
    <property type="evidence" value="ECO:0007669"/>
    <property type="project" value="UniProtKB-UniRule"/>
</dbReference>
<evidence type="ECO:0000256" key="2">
    <source>
        <dbReference type="ARBA" id="ARBA00011475"/>
    </source>
</evidence>
<dbReference type="UniPathway" id="UPA00068">
    <property type="reaction ID" value="UER00106"/>
</dbReference>
<feature type="site" description="Involved in the stabilization of negative charge on the oxyanion by the formation of the oxyanion hole" evidence="9">
    <location>
        <position position="125"/>
    </location>
</feature>
<evidence type="ECO:0000256" key="8">
    <source>
        <dbReference type="ARBA" id="ARBA00049439"/>
    </source>
</evidence>
<evidence type="ECO:0000256" key="1">
    <source>
        <dbReference type="ARBA" id="ARBA00006774"/>
    </source>
</evidence>
<dbReference type="GO" id="GO:0004042">
    <property type="term" value="F:L-glutamate N-acetyltransferase activity"/>
    <property type="evidence" value="ECO:0007669"/>
    <property type="project" value="UniProtKB-UniRule"/>
</dbReference>
<comment type="pathway">
    <text evidence="9">Amino-acid biosynthesis; L-arginine biosynthesis; N(2)-acetyl-L-ornithine from L-glutamate: step 1/4.</text>
</comment>
<keyword evidence="7 9" id="KW-0012">Acyltransferase</keyword>
<dbReference type="FunFam" id="3.10.20.340:FF:000001">
    <property type="entry name" value="Arginine biosynthesis bifunctional protein ArgJ, chloroplastic"/>
    <property type="match status" value="1"/>
</dbReference>
<feature type="binding site" evidence="9">
    <location>
        <position position="410"/>
    </location>
    <ligand>
        <name>substrate</name>
    </ligand>
</feature>
<dbReference type="EC" id="2.3.1.35" evidence="9"/>
<dbReference type="GO" id="GO:0006526">
    <property type="term" value="P:L-arginine biosynthetic process"/>
    <property type="evidence" value="ECO:0007669"/>
    <property type="project" value="UniProtKB-UniRule"/>
</dbReference>
<protein>
    <recommendedName>
        <fullName evidence="9">Arginine biosynthesis bifunctional protein ArgJ</fullName>
    </recommendedName>
    <domain>
        <recommendedName>
            <fullName evidence="9">Glutamate N-acetyltransferase</fullName>
            <ecNumber evidence="9">2.3.1.35</ecNumber>
        </recommendedName>
        <alternativeName>
            <fullName evidence="9">Ornithine acetyltransferase</fullName>
            <shortName evidence="9">OATase</shortName>
        </alternativeName>
        <alternativeName>
            <fullName evidence="9">Ornithine transacetylase</fullName>
        </alternativeName>
    </domain>
    <domain>
        <recommendedName>
            <fullName evidence="9">Amino-acid acetyltransferase</fullName>
            <ecNumber evidence="9">2.3.1.1</ecNumber>
        </recommendedName>
        <alternativeName>
            <fullName evidence="9">N-acetylglutamate synthase</fullName>
            <shortName evidence="9">AGSase</shortName>
        </alternativeName>
    </domain>
    <component>
        <recommendedName>
            <fullName evidence="9">Arginine biosynthesis bifunctional protein ArgJ alpha chain</fullName>
        </recommendedName>
    </component>
    <component>
        <recommendedName>
            <fullName evidence="9">Arginine biosynthesis bifunctional protein ArgJ beta chain</fullName>
        </recommendedName>
    </component>
</protein>
<feature type="site" description="Involved in the stabilization of negative charge on the oxyanion by the formation of the oxyanion hole" evidence="9">
    <location>
        <position position="126"/>
    </location>
</feature>
<sequence>MRKLSQFDTNWSLVSDGKETPNGFSFAGISAGLKDSKKKDLALIVAPKNSICSGLFTQSRVRASCVDICEQRIKNSSGQIRAILINSGQANACTGDFGIKHTLIATKEVSQLLGIKDEEVLMCSTGVIGIPIQIKKLVDNLSGLVKDLKINNLQNAAEAILTTDLVEKKITLETLIEGRKIKISGFAKGSGMIYPNMATMLAFLTCDVGVEKKEWDKMISLAVKKSFNAISVDGETSTNDSFIGINAGKKIDKKYLSKIQLGVDIACQHLAKNIARDGEGANCLLEVLVEGAKNNSDAIKMAKSICNSSLVKTAIHGCDPNWGRIISAAGNSGIDFKLDVVDLYIGNFQILKKGKLNQFDSDKVENYMRTKMNGKYLVEDIISIVLKLNLGKAKGTAWGCDLSKKYVEINSEYTT</sequence>
<dbReference type="NCBIfam" id="TIGR00120">
    <property type="entry name" value="ArgJ"/>
    <property type="match status" value="1"/>
</dbReference>
<dbReference type="AlphaFoldDB" id="A2BU05"/>
<dbReference type="FunFam" id="3.60.70.12:FF:000001">
    <property type="entry name" value="Arginine biosynthesis bifunctional protein ArgJ, chloroplastic"/>
    <property type="match status" value="1"/>
</dbReference>
<keyword evidence="3 9" id="KW-0055">Arginine biosynthesis</keyword>
<comment type="catalytic activity">
    <reaction evidence="8 9">
        <text>N(2)-acetyl-L-ornithine + L-glutamate = N-acetyl-L-glutamate + L-ornithine</text>
        <dbReference type="Rhea" id="RHEA:15349"/>
        <dbReference type="ChEBI" id="CHEBI:29985"/>
        <dbReference type="ChEBI" id="CHEBI:44337"/>
        <dbReference type="ChEBI" id="CHEBI:46911"/>
        <dbReference type="ChEBI" id="CHEBI:57805"/>
        <dbReference type="EC" id="2.3.1.35"/>
    </reaction>
</comment>
<dbReference type="GO" id="GO:0006592">
    <property type="term" value="P:ornithine biosynthetic process"/>
    <property type="evidence" value="ECO:0007669"/>
    <property type="project" value="TreeGrafter"/>
</dbReference>
<feature type="active site" description="Nucleophile" evidence="9">
    <location>
        <position position="199"/>
    </location>
</feature>
<feature type="binding site" evidence="9">
    <location>
        <position position="199"/>
    </location>
    <ligand>
        <name>substrate</name>
    </ligand>
</feature>
<accession>A2BU05</accession>
<comment type="subcellular location">
    <subcellularLocation>
        <location evidence="9">Cytoplasm</location>
    </subcellularLocation>
</comment>
<dbReference type="Gene3D" id="3.10.20.340">
    <property type="entry name" value="ArgJ beta chain, C-terminal domain"/>
    <property type="match status" value="1"/>
</dbReference>
<dbReference type="EC" id="2.3.1.1" evidence="9"/>
<evidence type="ECO:0000256" key="6">
    <source>
        <dbReference type="ARBA" id="ARBA00022813"/>
    </source>
</evidence>
<dbReference type="NCBIfam" id="NF003802">
    <property type="entry name" value="PRK05388.1"/>
    <property type="match status" value="1"/>
</dbReference>
<comment type="pathway">
    <text evidence="9">Amino-acid biosynthesis; L-arginine biosynthesis; L-ornithine and N-acetyl-L-glutamate from L-glutamate and N(2)-acetyl-L-ornithine (cyclic): step 1/1.</text>
</comment>
<dbReference type="CDD" id="cd02152">
    <property type="entry name" value="OAT"/>
    <property type="match status" value="1"/>
</dbReference>
<keyword evidence="6 9" id="KW-0068">Autocatalytic cleavage</keyword>
<organism evidence="10 11">
    <name type="scientific">Prochlorococcus marinus (strain MIT 9515)</name>
    <dbReference type="NCBI Taxonomy" id="167542"/>
    <lineage>
        <taxon>Bacteria</taxon>
        <taxon>Bacillati</taxon>
        <taxon>Cyanobacteriota</taxon>
        <taxon>Cyanophyceae</taxon>
        <taxon>Synechococcales</taxon>
        <taxon>Prochlorococcaceae</taxon>
        <taxon>Prochlorococcus</taxon>
    </lineage>
</organism>
<dbReference type="GO" id="GO:0005737">
    <property type="term" value="C:cytoplasm"/>
    <property type="evidence" value="ECO:0007669"/>
    <property type="project" value="UniProtKB-SubCell"/>
</dbReference>
<dbReference type="InterPro" id="IPR002813">
    <property type="entry name" value="Arg_biosynth_ArgJ"/>
</dbReference>
<dbReference type="EMBL" id="CP000552">
    <property type="protein sequence ID" value="ABM71266.1"/>
    <property type="molecule type" value="Genomic_DNA"/>
</dbReference>
<evidence type="ECO:0000256" key="4">
    <source>
        <dbReference type="ARBA" id="ARBA00022605"/>
    </source>
</evidence>
<keyword evidence="9" id="KW-0511">Multifunctional enzyme</keyword>
<comment type="catalytic activity">
    <reaction evidence="9">
        <text>L-glutamate + acetyl-CoA = N-acetyl-L-glutamate + CoA + H(+)</text>
        <dbReference type="Rhea" id="RHEA:24292"/>
        <dbReference type="ChEBI" id="CHEBI:15378"/>
        <dbReference type="ChEBI" id="CHEBI:29985"/>
        <dbReference type="ChEBI" id="CHEBI:44337"/>
        <dbReference type="ChEBI" id="CHEBI:57287"/>
        <dbReference type="ChEBI" id="CHEBI:57288"/>
        <dbReference type="EC" id="2.3.1.1"/>
    </reaction>
</comment>
<dbReference type="Pfam" id="PF01960">
    <property type="entry name" value="ArgJ"/>
    <property type="match status" value="1"/>
</dbReference>
<dbReference type="PANTHER" id="PTHR23100:SF0">
    <property type="entry name" value="ARGININE BIOSYNTHESIS BIFUNCTIONAL PROTEIN ARGJ, MITOCHONDRIAL"/>
    <property type="match status" value="1"/>
</dbReference>
<evidence type="ECO:0000256" key="3">
    <source>
        <dbReference type="ARBA" id="ARBA00022571"/>
    </source>
</evidence>
<dbReference type="HAMAP" id="MF_01106">
    <property type="entry name" value="ArgJ"/>
    <property type="match status" value="1"/>
</dbReference>
<comment type="similarity">
    <text evidence="1 9">Belongs to the ArgJ family.</text>
</comment>
<comment type="function">
    <text evidence="9">Catalyzes two activities which are involved in the cyclic version of arginine biosynthesis: the synthesis of N-acetylglutamate from glutamate and acetyl-CoA as the acetyl donor, and of ornithine by transacetylation between N(2)-acetylornithine and glutamate.</text>
</comment>
<dbReference type="KEGG" id="pmc:P9515_00571"/>
<proteinExistence type="inferred from homology"/>
<dbReference type="SUPFAM" id="SSF56266">
    <property type="entry name" value="DmpA/ArgJ-like"/>
    <property type="match status" value="1"/>
</dbReference>
<comment type="subunit">
    <text evidence="2 9">Heterotetramer of two alpha and two beta chains.</text>
</comment>
<dbReference type="Gene3D" id="3.60.70.12">
    <property type="entry name" value="L-amino peptidase D-ALA esterase/amidase"/>
    <property type="match status" value="1"/>
</dbReference>
<dbReference type="HOGENOM" id="CLU_027172_1_0_3"/>
<keyword evidence="4 9" id="KW-0028">Amino-acid biosynthesis</keyword>
<dbReference type="InterPro" id="IPR016117">
    <property type="entry name" value="ArgJ-like_dom_sf"/>
</dbReference>
<reference evidence="10 11" key="1">
    <citation type="journal article" date="2007" name="PLoS Genet.">
        <title>Patterns and implications of gene gain and loss in the evolution of Prochlorococcus.</title>
        <authorList>
            <person name="Kettler G.C."/>
            <person name="Martiny A.C."/>
            <person name="Huang K."/>
            <person name="Zucker J."/>
            <person name="Coleman M.L."/>
            <person name="Rodrigue S."/>
            <person name="Chen F."/>
            <person name="Lapidus A."/>
            <person name="Ferriera S."/>
            <person name="Johnson J."/>
            <person name="Steglich C."/>
            <person name="Church G.M."/>
            <person name="Richardson P."/>
            <person name="Chisholm S.W."/>
        </authorList>
    </citation>
    <scope>NUCLEOTIDE SEQUENCE [LARGE SCALE GENOMIC DNA]</scope>
    <source>
        <strain evidence="10 11">MIT 9515</strain>
    </source>
</reference>
<name>A2BU05_PROM5</name>
<evidence type="ECO:0000313" key="11">
    <source>
        <dbReference type="Proteomes" id="UP000001589"/>
    </source>
</evidence>
<evidence type="ECO:0000256" key="5">
    <source>
        <dbReference type="ARBA" id="ARBA00022679"/>
    </source>
</evidence>
<keyword evidence="5 9" id="KW-0808">Transferase</keyword>
<dbReference type="MEROPS" id="T05.002"/>
<dbReference type="InterPro" id="IPR042195">
    <property type="entry name" value="ArgJ_beta_C"/>
</dbReference>
<feature type="chain" id="PRO_5023283414" description="Arginine biosynthesis bifunctional protein ArgJ alpha chain" evidence="9">
    <location>
        <begin position="1"/>
        <end position="198"/>
    </location>
</feature>
<evidence type="ECO:0000313" key="10">
    <source>
        <dbReference type="EMBL" id="ABM71266.1"/>
    </source>
</evidence>
<evidence type="ECO:0000256" key="9">
    <source>
        <dbReference type="HAMAP-Rule" id="MF_01106"/>
    </source>
</evidence>
<evidence type="ECO:0000256" key="7">
    <source>
        <dbReference type="ARBA" id="ARBA00023315"/>
    </source>
</evidence>
<feature type="binding site" evidence="9">
    <location>
        <position position="162"/>
    </location>
    <ligand>
        <name>substrate</name>
    </ligand>
</feature>
<feature type="binding site" evidence="9">
    <location>
        <position position="188"/>
    </location>
    <ligand>
        <name>substrate</name>
    </ligand>
</feature>
<feature type="site" description="Cleavage; by autolysis" evidence="9">
    <location>
        <begin position="198"/>
        <end position="199"/>
    </location>
</feature>
<dbReference type="STRING" id="167542.P9515_00571"/>
<feature type="binding site" evidence="9">
    <location>
        <position position="415"/>
    </location>
    <ligand>
        <name>substrate</name>
    </ligand>
</feature>
<dbReference type="PANTHER" id="PTHR23100">
    <property type="entry name" value="ARGININE BIOSYNTHESIS BIFUNCTIONAL PROTEIN ARGJ"/>
    <property type="match status" value="1"/>
</dbReference>
<feature type="chain" id="PRO_5023283413" description="Arginine biosynthesis bifunctional protein ArgJ beta chain" evidence="9">
    <location>
        <begin position="199"/>
        <end position="415"/>
    </location>
</feature>
<dbReference type="eggNOG" id="COG1364">
    <property type="taxonomic scope" value="Bacteria"/>
</dbReference>
<gene>
    <name evidence="9 10" type="primary">argJ</name>
    <name evidence="10" type="ordered locus">P9515_00571</name>
</gene>